<feature type="compositionally biased region" description="Basic and acidic residues" evidence="1">
    <location>
        <begin position="112"/>
        <end position="133"/>
    </location>
</feature>
<evidence type="ECO:0000313" key="2">
    <source>
        <dbReference type="EMBL" id="RID71175.1"/>
    </source>
</evidence>
<accession>A0A398A194</accession>
<dbReference type="AlphaFoldDB" id="A0A398A194"/>
<feature type="compositionally biased region" description="Basic and acidic residues" evidence="1">
    <location>
        <begin position="419"/>
        <end position="438"/>
    </location>
</feature>
<feature type="compositionally biased region" description="Basic and acidic residues" evidence="1">
    <location>
        <begin position="284"/>
        <end position="302"/>
    </location>
</feature>
<gene>
    <name evidence="2" type="ORF">BRARA_C03127</name>
</gene>
<feature type="compositionally biased region" description="Basic and acidic residues" evidence="1">
    <location>
        <begin position="390"/>
        <end position="410"/>
    </location>
</feature>
<evidence type="ECO:0000256" key="1">
    <source>
        <dbReference type="SAM" id="MobiDB-lite"/>
    </source>
</evidence>
<feature type="region of interest" description="Disordered" evidence="1">
    <location>
        <begin position="273"/>
        <end position="444"/>
    </location>
</feature>
<feature type="region of interest" description="Disordered" evidence="1">
    <location>
        <begin position="154"/>
        <end position="185"/>
    </location>
</feature>
<feature type="region of interest" description="Disordered" evidence="1">
    <location>
        <begin position="205"/>
        <end position="235"/>
    </location>
</feature>
<dbReference type="PANTHER" id="PTHR37729:SF1">
    <property type="entry name" value="NEUROFILAMENT PROTEIN-LIKE PROTEIN"/>
    <property type="match status" value="1"/>
</dbReference>
<evidence type="ECO:0000313" key="3">
    <source>
        <dbReference type="Proteomes" id="UP000264353"/>
    </source>
</evidence>
<organism evidence="2 3">
    <name type="scientific">Brassica campestris</name>
    <name type="common">Field mustard</name>
    <dbReference type="NCBI Taxonomy" id="3711"/>
    <lineage>
        <taxon>Eukaryota</taxon>
        <taxon>Viridiplantae</taxon>
        <taxon>Streptophyta</taxon>
        <taxon>Embryophyta</taxon>
        <taxon>Tracheophyta</taxon>
        <taxon>Spermatophyta</taxon>
        <taxon>Magnoliopsida</taxon>
        <taxon>eudicotyledons</taxon>
        <taxon>Gunneridae</taxon>
        <taxon>Pentapetalae</taxon>
        <taxon>rosids</taxon>
        <taxon>malvids</taxon>
        <taxon>Brassicales</taxon>
        <taxon>Brassicaceae</taxon>
        <taxon>Brassiceae</taxon>
        <taxon>Brassica</taxon>
    </lineage>
</organism>
<feature type="compositionally biased region" description="Basic and acidic residues" evidence="1">
    <location>
        <begin position="157"/>
        <end position="185"/>
    </location>
</feature>
<dbReference type="PANTHER" id="PTHR37729">
    <property type="entry name" value="NEUROFILAMENT PROTEIN-LIKE PROTEIN"/>
    <property type="match status" value="1"/>
</dbReference>
<dbReference type="EMBL" id="CM010630">
    <property type="protein sequence ID" value="RID71175.1"/>
    <property type="molecule type" value="Genomic_DNA"/>
</dbReference>
<name>A0A398A194_BRACM</name>
<reference evidence="2 3" key="1">
    <citation type="submission" date="2018-06" db="EMBL/GenBank/DDBJ databases">
        <title>WGS assembly of Brassica rapa FPsc.</title>
        <authorList>
            <person name="Bowman J."/>
            <person name="Kohchi T."/>
            <person name="Yamato K."/>
            <person name="Jenkins J."/>
            <person name="Shu S."/>
            <person name="Ishizaki K."/>
            <person name="Yamaoka S."/>
            <person name="Nishihama R."/>
            <person name="Nakamura Y."/>
            <person name="Berger F."/>
            <person name="Adam C."/>
            <person name="Aki S."/>
            <person name="Althoff F."/>
            <person name="Araki T."/>
            <person name="Arteaga-Vazquez M."/>
            <person name="Balasubrmanian S."/>
            <person name="Bauer D."/>
            <person name="Boehm C."/>
            <person name="Briginshaw L."/>
            <person name="Caballero-Perez J."/>
            <person name="Catarino B."/>
            <person name="Chen F."/>
            <person name="Chiyoda S."/>
            <person name="Chovatia M."/>
            <person name="Davies K."/>
            <person name="Delmans M."/>
            <person name="Demura T."/>
            <person name="Dierschke T."/>
            <person name="Dolan L."/>
            <person name="Dorantes-Acosta A."/>
            <person name="Eklund D."/>
            <person name="Florent S."/>
            <person name="Flores-Sandoval E."/>
            <person name="Fujiyama A."/>
            <person name="Fukuzawa H."/>
            <person name="Galik B."/>
            <person name="Grimanelli D."/>
            <person name="Grimwood J."/>
            <person name="Grossniklaus U."/>
            <person name="Hamada T."/>
            <person name="Haseloff J."/>
            <person name="Hetherington A."/>
            <person name="Higo A."/>
            <person name="Hirakawa Y."/>
            <person name="Hundley H."/>
            <person name="Ikeda Y."/>
            <person name="Inoue K."/>
            <person name="Inoue S."/>
            <person name="Ishida S."/>
            <person name="Jia Q."/>
            <person name="Kakita M."/>
            <person name="Kanazawa T."/>
            <person name="Kawai Y."/>
            <person name="Kawashima T."/>
            <person name="Kennedy M."/>
            <person name="Kinose K."/>
            <person name="Kinoshita T."/>
            <person name="Kohara Y."/>
            <person name="Koide E."/>
            <person name="Komatsu K."/>
            <person name="Kopischke S."/>
            <person name="Kubo M."/>
            <person name="Kyozuka J."/>
            <person name="Lagercrantz U."/>
            <person name="Lin S."/>
            <person name="Lindquist E."/>
            <person name="Lipzen A."/>
            <person name="Lu C."/>
            <person name="Luna E."/>
            <person name="Martienssen R."/>
            <person name="Minamino N."/>
            <person name="Mizutani M."/>
            <person name="Mizutani M."/>
            <person name="Mochizuki N."/>
            <person name="Monte I."/>
            <person name="Mosher R."/>
            <person name="Nagasaki H."/>
            <person name="Nakagami H."/>
            <person name="Naramoto S."/>
            <person name="Nishitani K."/>
            <person name="Ohtani M."/>
            <person name="Okamoto T."/>
            <person name="Okumura M."/>
            <person name="Phillips J."/>
            <person name="Pollak B."/>
            <person name="Reinders A."/>
            <person name="Roevekamp M."/>
            <person name="Sano R."/>
            <person name="Sawa S."/>
            <person name="Schmid M."/>
            <person name="Shirakawa M."/>
            <person name="Solano R."/>
            <person name="Spunde A."/>
            <person name="Suetsugu N."/>
            <person name="Sugano S."/>
            <person name="Sugiyama A."/>
            <person name="Sun R."/>
            <person name="Suzuki Y."/>
            <person name="Takenaka M."/>
            <person name="Takezawa D."/>
            <person name="Tomogane H."/>
            <person name="Tsuzuki M."/>
            <person name="Ueda T."/>
            <person name="Umeda M."/>
            <person name="Ward J."/>
            <person name="Watanabe Y."/>
            <person name="Yazaki K."/>
            <person name="Yokoyama R."/>
            <person name="Yoshitake Y."/>
            <person name="Yotsui I."/>
            <person name="Zachgo S."/>
            <person name="Schmutz J."/>
        </authorList>
    </citation>
    <scope>NUCLEOTIDE SEQUENCE [LARGE SCALE GENOMIC DNA]</scope>
    <source>
        <strain evidence="3">cv. B-3</strain>
    </source>
</reference>
<feature type="region of interest" description="Disordered" evidence="1">
    <location>
        <begin position="111"/>
        <end position="139"/>
    </location>
</feature>
<protein>
    <submittedName>
        <fullName evidence="2">Uncharacterized protein</fullName>
    </submittedName>
</protein>
<proteinExistence type="predicted"/>
<feature type="compositionally biased region" description="Acidic residues" evidence="1">
    <location>
        <begin position="207"/>
        <end position="216"/>
    </location>
</feature>
<feature type="compositionally biased region" description="Polar residues" evidence="1">
    <location>
        <begin position="316"/>
        <end position="333"/>
    </location>
</feature>
<sequence length="482" mass="52927">MCECFSSTNDLKLLKFEPCPLLFFVLLPSESSFMASDSQTATATISEKPLETKVNDEAKLMEKEIVLSETVDVVKDKPVSDSNLTIEEEKTVQTPAGVPEKEIPADVEEAAEVVKADESNDKGKDENGEEKAAEQVGLEEPTLVKEVVAVVNVQADDVEKAEEGKGKDENGEEKVAEQMELKEPTLVKESVEEVKIEAEEKLAVESVAEEDNNDTEEEKKMVHVSESTDEAVAKQVEPVDVQLVREVSEETVEDKIKDAEVLEVEPKVEVVRTEEPTVQAEVELEGKLEDSIVETKDSKDEQTSESGSSLCPKETVTINQDSDTATKIQTDGDASSPPDVIEKTTTEEKQVVEEPSKNEKEKVSEEAKATEDENIKKDTETPAADVQSEENLKETEGTKQEESITEKVPEVAEAATVAKEIEEPKPQPEVTTKEEVVKPKHSNSIMSKVKQSLVKAKKAIIGKSPSSKTITTEETKEEIIAK</sequence>
<dbReference type="Proteomes" id="UP000264353">
    <property type="component" value="Chromosome A3"/>
</dbReference>
<feature type="compositionally biased region" description="Basic and acidic residues" evidence="1">
    <location>
        <begin position="340"/>
        <end position="380"/>
    </location>
</feature>